<reference evidence="2 3" key="1">
    <citation type="submission" date="2024-06" db="EMBL/GenBank/DDBJ databases">
        <title>Genomic Encyclopedia of Type Strains, Phase IV (KMG-IV): sequencing the most valuable type-strain genomes for metagenomic binning, comparative biology and taxonomic classification.</title>
        <authorList>
            <person name="Goeker M."/>
        </authorList>
    </citation>
    <scope>NUCLEOTIDE SEQUENCE [LARGE SCALE GENOMIC DNA]</scope>
    <source>
        <strain evidence="2 3">DSM 27865</strain>
    </source>
</reference>
<dbReference type="EMBL" id="JBEPML010000008">
    <property type="protein sequence ID" value="MET3792392.1"/>
    <property type="molecule type" value="Genomic_DNA"/>
</dbReference>
<evidence type="ECO:0000259" key="1">
    <source>
        <dbReference type="Pfam" id="PF05899"/>
    </source>
</evidence>
<dbReference type="Gene3D" id="2.60.120.10">
    <property type="entry name" value="Jelly Rolls"/>
    <property type="match status" value="1"/>
</dbReference>
<gene>
    <name evidence="2" type="ORF">ABID37_002609</name>
</gene>
<evidence type="ECO:0000313" key="3">
    <source>
        <dbReference type="Proteomes" id="UP001549076"/>
    </source>
</evidence>
<dbReference type="SUPFAM" id="SSF51182">
    <property type="entry name" value="RmlC-like cupins"/>
    <property type="match status" value="1"/>
</dbReference>
<dbReference type="InterPro" id="IPR008579">
    <property type="entry name" value="UGlyAH_Cupin_dom"/>
</dbReference>
<dbReference type="RefSeq" id="WP_354195366.1">
    <property type="nucleotide sequence ID" value="NZ_JBEPML010000008.1"/>
</dbReference>
<name>A0ABV2N005_9HYPH</name>
<keyword evidence="3" id="KW-1185">Reference proteome</keyword>
<dbReference type="InterPro" id="IPR014710">
    <property type="entry name" value="RmlC-like_jellyroll"/>
</dbReference>
<dbReference type="PANTHER" id="PTHR40943">
    <property type="entry name" value="CYTOPLASMIC PROTEIN-RELATED"/>
    <property type="match status" value="1"/>
</dbReference>
<dbReference type="PANTHER" id="PTHR40943:SF1">
    <property type="entry name" value="CYTOPLASMIC PROTEIN"/>
    <property type="match status" value="1"/>
</dbReference>
<dbReference type="Proteomes" id="UP001549076">
    <property type="component" value="Unassembled WGS sequence"/>
</dbReference>
<protein>
    <submittedName>
        <fullName evidence="2">Cupin superfamily protein</fullName>
    </submittedName>
</protein>
<proteinExistence type="predicted"/>
<feature type="domain" description="(S)-ureidoglycine aminohydrolase cupin" evidence="1">
    <location>
        <begin position="44"/>
        <end position="116"/>
    </location>
</feature>
<sequence>MTSIIRIGRDGAGAAGLEKCSVVPPEAVISGAANEQGEVHFETADGSLVIGTWESTPYAEILSYPDSTEYCTVVSGKLAITGPDGKVETFGPGESYVLTAGFEGRFEVLETMRKIYVLHTPKA</sequence>
<dbReference type="Pfam" id="PF05899">
    <property type="entry name" value="Cupin_3"/>
    <property type="match status" value="1"/>
</dbReference>
<evidence type="ECO:0000313" key="2">
    <source>
        <dbReference type="EMBL" id="MET3792392.1"/>
    </source>
</evidence>
<accession>A0ABV2N005</accession>
<dbReference type="InterPro" id="IPR011051">
    <property type="entry name" value="RmlC_Cupin_sf"/>
</dbReference>
<organism evidence="2 3">
    <name type="scientific">Aquamicrobium terrae</name>
    <dbReference type="NCBI Taxonomy" id="1324945"/>
    <lineage>
        <taxon>Bacteria</taxon>
        <taxon>Pseudomonadati</taxon>
        <taxon>Pseudomonadota</taxon>
        <taxon>Alphaproteobacteria</taxon>
        <taxon>Hyphomicrobiales</taxon>
        <taxon>Phyllobacteriaceae</taxon>
        <taxon>Aquamicrobium</taxon>
    </lineage>
</organism>
<comment type="caution">
    <text evidence="2">The sequence shown here is derived from an EMBL/GenBank/DDBJ whole genome shotgun (WGS) entry which is preliminary data.</text>
</comment>